<feature type="coiled-coil region" evidence="1">
    <location>
        <begin position="13"/>
        <end position="40"/>
    </location>
</feature>
<gene>
    <name evidence="2" type="ORF">V7S43_009962</name>
</gene>
<keyword evidence="1" id="KW-0175">Coiled coil</keyword>
<evidence type="ECO:0000313" key="3">
    <source>
        <dbReference type="Proteomes" id="UP001632037"/>
    </source>
</evidence>
<sequence>MLADCQLAAREAAEEEQRRLNKAIDTRAALVDQLQALLNERGDKLDDPPESKPFKHKRVRLDPTDDAIFAAYINELDEVYAKTDDILRSRGLDNTDPNWDEPSETWIKDTDTGYFLYGGN</sequence>
<reference evidence="2 3" key="1">
    <citation type="submission" date="2024-09" db="EMBL/GenBank/DDBJ databases">
        <title>Genome sequencing and assembly of Phytophthora oleae, isolate VK10A, causative agent of rot of olive drupes.</title>
        <authorList>
            <person name="Conti Taguali S."/>
            <person name="Riolo M."/>
            <person name="La Spada F."/>
            <person name="Cacciola S.O."/>
            <person name="Dionisio G."/>
        </authorList>
    </citation>
    <scope>NUCLEOTIDE SEQUENCE [LARGE SCALE GENOMIC DNA]</scope>
    <source>
        <strain evidence="2 3">VK10A</strain>
    </source>
</reference>
<evidence type="ECO:0000313" key="2">
    <source>
        <dbReference type="EMBL" id="KAL3664782.1"/>
    </source>
</evidence>
<evidence type="ECO:0000256" key="1">
    <source>
        <dbReference type="SAM" id="Coils"/>
    </source>
</evidence>
<name>A0ABD3FEF8_9STRA</name>
<protein>
    <submittedName>
        <fullName evidence="2">Uncharacterized protein</fullName>
    </submittedName>
</protein>
<dbReference type="AlphaFoldDB" id="A0ABD3FEF8"/>
<dbReference type="EMBL" id="JBIMZQ010000022">
    <property type="protein sequence ID" value="KAL3664782.1"/>
    <property type="molecule type" value="Genomic_DNA"/>
</dbReference>
<accession>A0ABD3FEF8</accession>
<proteinExistence type="predicted"/>
<comment type="caution">
    <text evidence="2">The sequence shown here is derived from an EMBL/GenBank/DDBJ whole genome shotgun (WGS) entry which is preliminary data.</text>
</comment>
<dbReference type="Proteomes" id="UP001632037">
    <property type="component" value="Unassembled WGS sequence"/>
</dbReference>
<organism evidence="2 3">
    <name type="scientific">Phytophthora oleae</name>
    <dbReference type="NCBI Taxonomy" id="2107226"/>
    <lineage>
        <taxon>Eukaryota</taxon>
        <taxon>Sar</taxon>
        <taxon>Stramenopiles</taxon>
        <taxon>Oomycota</taxon>
        <taxon>Peronosporomycetes</taxon>
        <taxon>Peronosporales</taxon>
        <taxon>Peronosporaceae</taxon>
        <taxon>Phytophthora</taxon>
    </lineage>
</organism>
<keyword evidence="3" id="KW-1185">Reference proteome</keyword>